<dbReference type="Proteomes" id="UP000886653">
    <property type="component" value="Unassembled WGS sequence"/>
</dbReference>
<keyword evidence="1" id="KW-0472">Membrane</keyword>
<dbReference type="AlphaFoldDB" id="A0A9P6TEG8"/>
<reference evidence="2" key="1">
    <citation type="submission" date="2013-11" db="EMBL/GenBank/DDBJ databases">
        <title>Genome sequence of the fusiform rust pathogen reveals effectors for host alternation and coevolution with pine.</title>
        <authorList>
            <consortium name="DOE Joint Genome Institute"/>
            <person name="Smith K."/>
            <person name="Pendleton A."/>
            <person name="Kubisiak T."/>
            <person name="Anderson C."/>
            <person name="Salamov A."/>
            <person name="Aerts A."/>
            <person name="Riley R."/>
            <person name="Clum A."/>
            <person name="Lindquist E."/>
            <person name="Ence D."/>
            <person name="Campbell M."/>
            <person name="Kronenberg Z."/>
            <person name="Feau N."/>
            <person name="Dhillon B."/>
            <person name="Hamelin R."/>
            <person name="Burleigh J."/>
            <person name="Smith J."/>
            <person name="Yandell M."/>
            <person name="Nelson C."/>
            <person name="Grigoriev I."/>
            <person name="Davis J."/>
        </authorList>
    </citation>
    <scope>NUCLEOTIDE SEQUENCE</scope>
    <source>
        <strain evidence="2">G11</strain>
    </source>
</reference>
<sequence>MAQVGRSVGKSDKLNYTGLLVIALIFIPVRHNRRVFFFLRIIIMMMMMGGNSN</sequence>
<evidence type="ECO:0000313" key="2">
    <source>
        <dbReference type="EMBL" id="KAG0147728.1"/>
    </source>
</evidence>
<organism evidence="2 3">
    <name type="scientific">Cronartium quercuum f. sp. fusiforme G11</name>
    <dbReference type="NCBI Taxonomy" id="708437"/>
    <lineage>
        <taxon>Eukaryota</taxon>
        <taxon>Fungi</taxon>
        <taxon>Dikarya</taxon>
        <taxon>Basidiomycota</taxon>
        <taxon>Pucciniomycotina</taxon>
        <taxon>Pucciniomycetes</taxon>
        <taxon>Pucciniales</taxon>
        <taxon>Coleosporiaceae</taxon>
        <taxon>Cronartium</taxon>
    </lineage>
</organism>
<accession>A0A9P6TEG8</accession>
<dbReference type="EMBL" id="MU167244">
    <property type="protein sequence ID" value="KAG0147728.1"/>
    <property type="molecule type" value="Genomic_DNA"/>
</dbReference>
<keyword evidence="1" id="KW-0812">Transmembrane</keyword>
<comment type="caution">
    <text evidence="2">The sequence shown here is derived from an EMBL/GenBank/DDBJ whole genome shotgun (WGS) entry which is preliminary data.</text>
</comment>
<evidence type="ECO:0000313" key="3">
    <source>
        <dbReference type="Proteomes" id="UP000886653"/>
    </source>
</evidence>
<proteinExistence type="predicted"/>
<keyword evidence="3" id="KW-1185">Reference proteome</keyword>
<keyword evidence="1" id="KW-1133">Transmembrane helix</keyword>
<gene>
    <name evidence="2" type="ORF">CROQUDRAFT_655720</name>
</gene>
<name>A0A9P6TEG8_9BASI</name>
<evidence type="ECO:0000256" key="1">
    <source>
        <dbReference type="SAM" id="Phobius"/>
    </source>
</evidence>
<protein>
    <submittedName>
        <fullName evidence="2">Uncharacterized protein</fullName>
    </submittedName>
</protein>
<feature type="transmembrane region" description="Helical" evidence="1">
    <location>
        <begin position="12"/>
        <end position="29"/>
    </location>
</feature>